<evidence type="ECO:0000256" key="2">
    <source>
        <dbReference type="ARBA" id="ARBA00022679"/>
    </source>
</evidence>
<accession>A0A941IHW2</accession>
<evidence type="ECO:0000313" key="6">
    <source>
        <dbReference type="Proteomes" id="UP000676325"/>
    </source>
</evidence>
<dbReference type="EMBL" id="JAGSOH010000070">
    <property type="protein sequence ID" value="MBR7828960.1"/>
    <property type="molecule type" value="Genomic_DNA"/>
</dbReference>
<protein>
    <submittedName>
        <fullName evidence="5">S-adenosylmethionine:tRNA ribosyltransferase-isomerase</fullName>
    </submittedName>
</protein>
<dbReference type="GO" id="GO:0008616">
    <property type="term" value="P:tRNA queuosine(34) biosynthetic process"/>
    <property type="evidence" value="ECO:0007669"/>
    <property type="project" value="UniProtKB-KW"/>
</dbReference>
<evidence type="ECO:0000256" key="4">
    <source>
        <dbReference type="ARBA" id="ARBA00022785"/>
    </source>
</evidence>
<gene>
    <name evidence="5" type="ORF">KDK95_21800</name>
</gene>
<dbReference type="PANTHER" id="PTHR30307">
    <property type="entry name" value="S-ADENOSYLMETHIONINE:TRNA RIBOSYLTRANSFERASE-ISOMERASE"/>
    <property type="match status" value="1"/>
</dbReference>
<evidence type="ECO:0000256" key="1">
    <source>
        <dbReference type="ARBA" id="ARBA00022490"/>
    </source>
</evidence>
<dbReference type="InterPro" id="IPR036100">
    <property type="entry name" value="QueA_sf"/>
</dbReference>
<dbReference type="PANTHER" id="PTHR30307:SF0">
    <property type="entry name" value="S-ADENOSYLMETHIONINE:TRNA RIBOSYLTRANSFERASE-ISOMERASE"/>
    <property type="match status" value="1"/>
</dbReference>
<dbReference type="AlphaFoldDB" id="A0A941IHW2"/>
<proteinExistence type="predicted"/>
<comment type="caution">
    <text evidence="5">The sequence shown here is derived from an EMBL/GenBank/DDBJ whole genome shotgun (WGS) entry which is preliminary data.</text>
</comment>
<name>A0A941IHW2_9ACTN</name>
<sequence>MSLSLETGFDFDVPEELTAHAPAEARGLARDGVRMVVGYKKAMTAEHHRFTDLPDVLTSKDLIVVNNSGTLPAALAGHLIDGRTVAVHVSSAEPNERGTYLVELREPAPDGGAARFYPAAESPARPGLVVTLPGRAHARLTERFTDRLWYAELKLPRGMSLVAYLAWYGKAIRYGYVDREWPIEAYQTVFATEPGSSEMPSAARPFTAELVTELERRGTTIAPITLHTGVASPEAHEAPYAERFKVPAATAALVERTRREGGRVVAIGTTVVRALESAVDAAGRVHAADGWTDLVITPERGVFAVDGLLTGWHEPRASHLLMLEAVAGRPLLDLCYAEAIAGGYLWHEFGDVNLLLP</sequence>
<keyword evidence="3" id="KW-0949">S-adenosyl-L-methionine</keyword>
<dbReference type="GO" id="GO:0051075">
    <property type="term" value="F:S-adenosylmethionine:tRNA ribosyltransferase-isomerase activity"/>
    <property type="evidence" value="ECO:0007669"/>
    <property type="project" value="TreeGrafter"/>
</dbReference>
<keyword evidence="4" id="KW-0671">Queuosine biosynthesis</keyword>
<reference evidence="5" key="1">
    <citation type="submission" date="2021-04" db="EMBL/GenBank/DDBJ databases">
        <title>Genome based classification of Actinospica acidithermotolerans sp. nov., an actinobacterium isolated from an Indonesian hot spring.</title>
        <authorList>
            <person name="Kusuma A.B."/>
            <person name="Putra K.E."/>
            <person name="Nafisah S."/>
            <person name="Loh J."/>
            <person name="Nouioui I."/>
            <person name="Goodfellow M."/>
        </authorList>
    </citation>
    <scope>NUCLEOTIDE SEQUENCE</scope>
    <source>
        <strain evidence="5">MGRD01-02</strain>
    </source>
</reference>
<dbReference type="Gene3D" id="2.40.10.240">
    <property type="entry name" value="QueA-like"/>
    <property type="match status" value="1"/>
</dbReference>
<dbReference type="Pfam" id="PF02547">
    <property type="entry name" value="Queuosine_synth"/>
    <property type="match status" value="1"/>
</dbReference>
<dbReference type="RefSeq" id="WP_212520092.1">
    <property type="nucleotide sequence ID" value="NZ_JAGSOH010000070.1"/>
</dbReference>
<dbReference type="InterPro" id="IPR042118">
    <property type="entry name" value="QueA_dom1"/>
</dbReference>
<organism evidence="5 6">
    <name type="scientific">Actinospica acidithermotolerans</name>
    <dbReference type="NCBI Taxonomy" id="2828514"/>
    <lineage>
        <taxon>Bacteria</taxon>
        <taxon>Bacillati</taxon>
        <taxon>Actinomycetota</taxon>
        <taxon>Actinomycetes</taxon>
        <taxon>Catenulisporales</taxon>
        <taxon>Actinospicaceae</taxon>
        <taxon>Actinospica</taxon>
    </lineage>
</organism>
<dbReference type="InterPro" id="IPR042119">
    <property type="entry name" value="QueA_dom2"/>
</dbReference>
<dbReference type="InterPro" id="IPR003699">
    <property type="entry name" value="QueA"/>
</dbReference>
<evidence type="ECO:0000256" key="3">
    <source>
        <dbReference type="ARBA" id="ARBA00022691"/>
    </source>
</evidence>
<dbReference type="Gene3D" id="3.40.1780.10">
    <property type="entry name" value="QueA-like"/>
    <property type="match status" value="1"/>
</dbReference>
<dbReference type="Proteomes" id="UP000676325">
    <property type="component" value="Unassembled WGS sequence"/>
</dbReference>
<dbReference type="SUPFAM" id="SSF111337">
    <property type="entry name" value="QueA-like"/>
    <property type="match status" value="1"/>
</dbReference>
<keyword evidence="2" id="KW-0808">Transferase</keyword>
<keyword evidence="6" id="KW-1185">Reference proteome</keyword>
<keyword evidence="1" id="KW-0963">Cytoplasm</keyword>
<evidence type="ECO:0000313" key="5">
    <source>
        <dbReference type="EMBL" id="MBR7828960.1"/>
    </source>
</evidence>